<dbReference type="EMBL" id="NCKV01001839">
    <property type="protein sequence ID" value="RWS27688.1"/>
    <property type="molecule type" value="Genomic_DNA"/>
</dbReference>
<sequence length="137" mass="15586">MVNVTVRRVIELVSITTQIADTVDDELIDTINRRGALPLITLLDWLGNWPVLVGNKWNQSAFDWLDTVAKMRLDQTSLALPDRSIYLEGFNNSLYSAYYKLMVDCAIKFGANNDSAHIEMMDVIKFETQLANVFILD</sequence>
<proteinExistence type="inferred from homology"/>
<keyword evidence="4" id="KW-1185">Reference proteome</keyword>
<protein>
    <submittedName>
        <fullName evidence="3">Membrane metallo-endopeptidase-like 1</fullName>
    </submittedName>
</protein>
<reference evidence="3 4" key="1">
    <citation type="journal article" date="2018" name="Gigascience">
        <title>Genomes of trombidid mites reveal novel predicted allergens and laterally-transferred genes associated with secondary metabolism.</title>
        <authorList>
            <person name="Dong X."/>
            <person name="Chaisiri K."/>
            <person name="Xia D."/>
            <person name="Armstrong S.D."/>
            <person name="Fang Y."/>
            <person name="Donnelly M.J."/>
            <person name="Kadowaki T."/>
            <person name="McGarry J.W."/>
            <person name="Darby A.C."/>
            <person name="Makepeace B.L."/>
        </authorList>
    </citation>
    <scope>NUCLEOTIDE SEQUENCE [LARGE SCALE GENOMIC DNA]</scope>
    <source>
        <strain evidence="3">UoL-UT</strain>
    </source>
</reference>
<dbReference type="Pfam" id="PF05649">
    <property type="entry name" value="Peptidase_M13_N"/>
    <property type="match status" value="1"/>
</dbReference>
<accession>A0A443SJH9</accession>
<name>A0A443SJH9_9ACAR</name>
<organism evidence="3 4">
    <name type="scientific">Leptotrombidium deliense</name>
    <dbReference type="NCBI Taxonomy" id="299467"/>
    <lineage>
        <taxon>Eukaryota</taxon>
        <taxon>Metazoa</taxon>
        <taxon>Ecdysozoa</taxon>
        <taxon>Arthropoda</taxon>
        <taxon>Chelicerata</taxon>
        <taxon>Arachnida</taxon>
        <taxon>Acari</taxon>
        <taxon>Acariformes</taxon>
        <taxon>Trombidiformes</taxon>
        <taxon>Prostigmata</taxon>
        <taxon>Anystina</taxon>
        <taxon>Parasitengona</taxon>
        <taxon>Trombiculoidea</taxon>
        <taxon>Trombiculidae</taxon>
        <taxon>Leptotrombidium</taxon>
    </lineage>
</organism>
<dbReference type="AlphaFoldDB" id="A0A443SJH9"/>
<dbReference type="VEuPathDB" id="VectorBase:LDEU004350"/>
<evidence type="ECO:0000313" key="4">
    <source>
        <dbReference type="Proteomes" id="UP000288716"/>
    </source>
</evidence>
<comment type="similarity">
    <text evidence="1">Belongs to the peptidase M13 family.</text>
</comment>
<feature type="domain" description="Peptidase M13 N-terminal" evidence="2">
    <location>
        <begin position="72"/>
        <end position="134"/>
    </location>
</feature>
<gene>
    <name evidence="3" type="ORF">B4U80_08677</name>
</gene>
<evidence type="ECO:0000259" key="2">
    <source>
        <dbReference type="Pfam" id="PF05649"/>
    </source>
</evidence>
<dbReference type="Gene3D" id="1.10.1380.10">
    <property type="entry name" value="Neutral endopeptidase , domain2"/>
    <property type="match status" value="1"/>
</dbReference>
<dbReference type="OrthoDB" id="6671782at2759"/>
<evidence type="ECO:0000313" key="3">
    <source>
        <dbReference type="EMBL" id="RWS27688.1"/>
    </source>
</evidence>
<dbReference type="PROSITE" id="PS51885">
    <property type="entry name" value="NEPRILYSIN"/>
    <property type="match status" value="1"/>
</dbReference>
<dbReference type="SUPFAM" id="SSF55486">
    <property type="entry name" value="Metalloproteases ('zincins'), catalytic domain"/>
    <property type="match status" value="1"/>
</dbReference>
<dbReference type="GO" id="GO:0006508">
    <property type="term" value="P:proteolysis"/>
    <property type="evidence" value="ECO:0007669"/>
    <property type="project" value="InterPro"/>
</dbReference>
<dbReference type="Proteomes" id="UP000288716">
    <property type="component" value="Unassembled WGS sequence"/>
</dbReference>
<dbReference type="InterPro" id="IPR008753">
    <property type="entry name" value="Peptidase_M13_N"/>
</dbReference>
<comment type="caution">
    <text evidence="3">The sequence shown here is derived from an EMBL/GenBank/DDBJ whole genome shotgun (WGS) entry which is preliminary data.</text>
</comment>
<evidence type="ECO:0000256" key="1">
    <source>
        <dbReference type="ARBA" id="ARBA00007357"/>
    </source>
</evidence>
<dbReference type="InterPro" id="IPR000718">
    <property type="entry name" value="Peptidase_M13"/>
</dbReference>
<dbReference type="GO" id="GO:0004222">
    <property type="term" value="F:metalloendopeptidase activity"/>
    <property type="evidence" value="ECO:0007669"/>
    <property type="project" value="InterPro"/>
</dbReference>
<dbReference type="InterPro" id="IPR042089">
    <property type="entry name" value="Peptidase_M13_dom_2"/>
</dbReference>